<dbReference type="GO" id="GO:0043138">
    <property type="term" value="F:3'-5' DNA helicase activity"/>
    <property type="evidence" value="ECO:0007669"/>
    <property type="project" value="TreeGrafter"/>
</dbReference>
<feature type="domain" description="MrfA-like Zn-binding" evidence="1">
    <location>
        <begin position="1"/>
        <end position="38"/>
    </location>
</feature>
<sequence>GIGISESLYFNLSELLELTYKLIKSCSCKTENGCPACIMSPKCGNSNEPLDKKGALFLLDKLISETLDG</sequence>
<dbReference type="AlphaFoldDB" id="A0A0F9EZS8"/>
<proteinExistence type="predicted"/>
<dbReference type="PANTHER" id="PTHR47957:SF3">
    <property type="entry name" value="ATP-DEPENDENT HELICASE HRQ1"/>
    <property type="match status" value="1"/>
</dbReference>
<evidence type="ECO:0000259" key="1">
    <source>
        <dbReference type="Pfam" id="PF09369"/>
    </source>
</evidence>
<dbReference type="InterPro" id="IPR018973">
    <property type="entry name" value="MZB"/>
</dbReference>
<protein>
    <recommendedName>
        <fullName evidence="1">MrfA-like Zn-binding domain-containing protein</fullName>
    </recommendedName>
</protein>
<feature type="non-terminal residue" evidence="2">
    <location>
        <position position="1"/>
    </location>
</feature>
<evidence type="ECO:0000313" key="2">
    <source>
        <dbReference type="EMBL" id="KKL79638.1"/>
    </source>
</evidence>
<comment type="caution">
    <text evidence="2">The sequence shown here is derived from an EMBL/GenBank/DDBJ whole genome shotgun (WGS) entry which is preliminary data.</text>
</comment>
<dbReference type="GO" id="GO:0036297">
    <property type="term" value="P:interstrand cross-link repair"/>
    <property type="evidence" value="ECO:0007669"/>
    <property type="project" value="TreeGrafter"/>
</dbReference>
<dbReference type="GO" id="GO:0005634">
    <property type="term" value="C:nucleus"/>
    <property type="evidence" value="ECO:0007669"/>
    <property type="project" value="TreeGrafter"/>
</dbReference>
<dbReference type="Pfam" id="PF09369">
    <property type="entry name" value="MZB"/>
    <property type="match status" value="1"/>
</dbReference>
<dbReference type="GO" id="GO:0006289">
    <property type="term" value="P:nucleotide-excision repair"/>
    <property type="evidence" value="ECO:0007669"/>
    <property type="project" value="TreeGrafter"/>
</dbReference>
<organism evidence="2">
    <name type="scientific">marine sediment metagenome</name>
    <dbReference type="NCBI Taxonomy" id="412755"/>
    <lineage>
        <taxon>unclassified sequences</taxon>
        <taxon>metagenomes</taxon>
        <taxon>ecological metagenomes</taxon>
    </lineage>
</organism>
<dbReference type="PANTHER" id="PTHR47957">
    <property type="entry name" value="ATP-DEPENDENT HELICASE HRQ1"/>
    <property type="match status" value="1"/>
</dbReference>
<name>A0A0F9EZS8_9ZZZZ</name>
<gene>
    <name evidence="2" type="ORF">LCGC14_2012830</name>
</gene>
<dbReference type="EMBL" id="LAZR01023109">
    <property type="protein sequence ID" value="KKL79638.1"/>
    <property type="molecule type" value="Genomic_DNA"/>
</dbReference>
<accession>A0A0F9EZS8</accession>
<reference evidence="2" key="1">
    <citation type="journal article" date="2015" name="Nature">
        <title>Complex archaea that bridge the gap between prokaryotes and eukaryotes.</title>
        <authorList>
            <person name="Spang A."/>
            <person name="Saw J.H."/>
            <person name="Jorgensen S.L."/>
            <person name="Zaremba-Niedzwiedzka K."/>
            <person name="Martijn J."/>
            <person name="Lind A.E."/>
            <person name="van Eijk R."/>
            <person name="Schleper C."/>
            <person name="Guy L."/>
            <person name="Ettema T.J."/>
        </authorList>
    </citation>
    <scope>NUCLEOTIDE SEQUENCE</scope>
</reference>